<dbReference type="PANTHER" id="PTHR13457">
    <property type="entry name" value="BAP28"/>
    <property type="match status" value="1"/>
</dbReference>
<dbReference type="AlphaFoldDB" id="A0AAW0MIA1"/>
<accession>A0AAW0MIA1</accession>
<dbReference type="EMBL" id="JBBPFD010000163">
    <property type="protein sequence ID" value="KAK7879984.1"/>
    <property type="molecule type" value="Genomic_DNA"/>
</dbReference>
<comment type="subcellular location">
    <subcellularLocation>
        <location evidence="1">Nucleus</location>
        <location evidence="1">Nucleolus</location>
    </subcellularLocation>
</comment>
<sequence length="1016" mass="112233">MRDAATNWIHGSCSGSLAWRHFLFPGAWFRVSHVNLWKKPQNKIRMTSLSLQLKRLALPQTDPNLFTRKEVASLLFDPKDAATMDRSTFYALGLCQMPSLSLSNQNALGLCQMPSLSLCVQSERSGFVSDALPLSLCPIRTLWVCVRCPPSLCVQSERSGFVSDALPLSVSNQNALGLCQMPSLCLCQSERSGAFVVRILVMLGPTCDPDSCRSRRTELLPPHGDVNLTNLQRVDRAALAPRSLTVNQGYSNSCTGLEELQGIEPSLSHFHNTLFSSSSVTLERSVQTKDTNLKLDQDISLFLRRLSPYFLLKPAHKCLEWLIHRFHIHLYNVDSLLACVLPFYDSKVFVRVLQLLKIQEPTHKWNWLHCLQKPGVPLSRLTLVTHCYKDLGFMDFICNMVSSSIQAFSDVGGGVSQLRVVFSFFASTIVSALDSTETVTDAMITKLLPHVQKGLKSSLLDFRASSLMIVCQLSVKVTLEKVLVQSLSGLLCKSLKDRVLVRETLGALIVLLQNQDHAGPTHKALSRLVSASDVVVSSLESMAQTHDVSALLRHLLPHLLSCSFSSDSAEACSAAELDLELSLITCVCPQAAAGPVSVQDQSQDQDQDLDHRLVPVLRLLETKYSWSMDRALSSRVSDLSEEQKPLFHQLLSLSSTCGKFQLVSDSDSSLLLSLNHPQATVRVLALDKLRETIGSGQGASVDPDFLKSSVFDRLRDDEASVVAKALELLKLVLSSLDPEDTVSALLSLLHRAEDSYSQDWCPVLSEAVSLLATPALGQSDSDRLLFRLLPFLVPSGSHDSVRFSLAFSLSQSRVIQQHRLTTGWRADLEEALQSSPDPGPDQVLVLIQTLISTVSRNIQNMETFTRRQTCDSLCSCVEVLSESGSEQDQTPLLVLIQVLVLKVLERHLQESAKDSQQVPVPAPGPALFSDWLALYLRRGDGQLELGLVLVSFCPSSSKISRVRTRPSKVKDSNAEWWNPERLDTNTCCYLQLLSQVFCLLMGGASDGQSQRSTDER</sequence>
<comment type="caution">
    <text evidence="3">The sequence shown here is derived from an EMBL/GenBank/DDBJ whole genome shotgun (WGS) entry which is preliminary data.</text>
</comment>
<dbReference type="SUPFAM" id="SSF48371">
    <property type="entry name" value="ARM repeat"/>
    <property type="match status" value="1"/>
</dbReference>
<dbReference type="Pfam" id="PF12397">
    <property type="entry name" value="U3snoRNP10"/>
    <property type="match status" value="1"/>
</dbReference>
<name>A0AAW0MIA1_9GOBI</name>
<keyword evidence="1" id="KW-0687">Ribonucleoprotein</keyword>
<dbReference type="PANTHER" id="PTHR13457:SF1">
    <property type="entry name" value="HEAT REPEAT-CONTAINING PROTEIN 1"/>
    <property type="match status" value="1"/>
</dbReference>
<evidence type="ECO:0000313" key="3">
    <source>
        <dbReference type="EMBL" id="KAK7879984.1"/>
    </source>
</evidence>
<dbReference type="GO" id="GO:0030515">
    <property type="term" value="F:snoRNA binding"/>
    <property type="evidence" value="ECO:0007669"/>
    <property type="project" value="TreeGrafter"/>
</dbReference>
<keyword evidence="1" id="KW-0690">Ribosome biogenesis</keyword>
<dbReference type="GO" id="GO:0045943">
    <property type="term" value="P:positive regulation of transcription by RNA polymerase I"/>
    <property type="evidence" value="ECO:0007669"/>
    <property type="project" value="TreeGrafter"/>
</dbReference>
<dbReference type="InterPro" id="IPR022125">
    <property type="entry name" value="U3snoRNP10_N"/>
</dbReference>
<dbReference type="InterPro" id="IPR040191">
    <property type="entry name" value="UTP10"/>
</dbReference>
<dbReference type="GO" id="GO:0032040">
    <property type="term" value="C:small-subunit processome"/>
    <property type="evidence" value="ECO:0007669"/>
    <property type="project" value="TreeGrafter"/>
</dbReference>
<dbReference type="GO" id="GO:0034455">
    <property type="term" value="C:t-UTP complex"/>
    <property type="evidence" value="ECO:0007669"/>
    <property type="project" value="TreeGrafter"/>
</dbReference>
<evidence type="ECO:0000256" key="1">
    <source>
        <dbReference type="RuleBase" id="RU367065"/>
    </source>
</evidence>
<feature type="domain" description="U3 small nucleolar RNA-associated protein 10 N-terminal" evidence="2">
    <location>
        <begin position="443"/>
        <end position="559"/>
    </location>
</feature>
<dbReference type="Proteomes" id="UP001460270">
    <property type="component" value="Unassembled WGS sequence"/>
</dbReference>
<keyword evidence="1" id="KW-0539">Nucleus</keyword>
<dbReference type="InterPro" id="IPR016024">
    <property type="entry name" value="ARM-type_fold"/>
</dbReference>
<gene>
    <name evidence="3" type="ORF">WMY93_033351</name>
</gene>
<keyword evidence="1" id="KW-0698">rRNA processing</keyword>
<comment type="function">
    <text evidence="1">Involved in nucleolar processing of pre-18S ribosomal RNA.</text>
</comment>
<evidence type="ECO:0000313" key="4">
    <source>
        <dbReference type="Proteomes" id="UP001460270"/>
    </source>
</evidence>
<comment type="similarity">
    <text evidence="1">Belongs to the HEATR1/UTP10 family.</text>
</comment>
<protein>
    <recommendedName>
        <fullName evidence="1">HEAT repeat-containing protein 1</fullName>
    </recommendedName>
</protein>
<keyword evidence="4" id="KW-1185">Reference proteome</keyword>
<dbReference type="GO" id="GO:0030686">
    <property type="term" value="C:90S preribosome"/>
    <property type="evidence" value="ECO:0007669"/>
    <property type="project" value="TreeGrafter"/>
</dbReference>
<reference evidence="4" key="1">
    <citation type="submission" date="2024-04" db="EMBL/GenBank/DDBJ databases">
        <title>Salinicola lusitanus LLJ914,a marine bacterium isolated from the Okinawa Trough.</title>
        <authorList>
            <person name="Li J."/>
        </authorList>
    </citation>
    <scope>NUCLEOTIDE SEQUENCE [LARGE SCALE GENOMIC DNA]</scope>
</reference>
<proteinExistence type="inferred from homology"/>
<evidence type="ECO:0000259" key="2">
    <source>
        <dbReference type="Pfam" id="PF12397"/>
    </source>
</evidence>
<organism evidence="3 4">
    <name type="scientific">Mugilogobius chulae</name>
    <name type="common">yellowstripe goby</name>
    <dbReference type="NCBI Taxonomy" id="88201"/>
    <lineage>
        <taxon>Eukaryota</taxon>
        <taxon>Metazoa</taxon>
        <taxon>Chordata</taxon>
        <taxon>Craniata</taxon>
        <taxon>Vertebrata</taxon>
        <taxon>Euteleostomi</taxon>
        <taxon>Actinopterygii</taxon>
        <taxon>Neopterygii</taxon>
        <taxon>Teleostei</taxon>
        <taxon>Neoteleostei</taxon>
        <taxon>Acanthomorphata</taxon>
        <taxon>Gobiaria</taxon>
        <taxon>Gobiiformes</taxon>
        <taxon>Gobioidei</taxon>
        <taxon>Gobiidae</taxon>
        <taxon>Gobionellinae</taxon>
        <taxon>Mugilogobius</taxon>
    </lineage>
</organism>
<dbReference type="GO" id="GO:0000462">
    <property type="term" value="P:maturation of SSU-rRNA from tricistronic rRNA transcript (SSU-rRNA, 5.8S rRNA, LSU-rRNA)"/>
    <property type="evidence" value="ECO:0007669"/>
    <property type="project" value="TreeGrafter"/>
</dbReference>